<comment type="caution">
    <text evidence="3">The sequence shown here is derived from an EMBL/GenBank/DDBJ whole genome shotgun (WGS) entry which is preliminary data.</text>
</comment>
<name>A0A2N5CLS8_9CAUL</name>
<dbReference type="EMBL" id="PJRQ01000049">
    <property type="protein sequence ID" value="PLR06783.1"/>
    <property type="molecule type" value="Genomic_DNA"/>
</dbReference>
<proteinExistence type="predicted"/>
<dbReference type="SUPFAM" id="SSF53474">
    <property type="entry name" value="alpha/beta-Hydrolases"/>
    <property type="match status" value="1"/>
</dbReference>
<dbReference type="AlphaFoldDB" id="A0A2N5CLS8"/>
<dbReference type="GO" id="GO:0006508">
    <property type="term" value="P:proteolysis"/>
    <property type="evidence" value="ECO:0007669"/>
    <property type="project" value="InterPro"/>
</dbReference>
<keyword evidence="3" id="KW-0645">Protease</keyword>
<dbReference type="Gene3D" id="3.40.50.1820">
    <property type="entry name" value="alpha/beta hydrolase"/>
    <property type="match status" value="1"/>
</dbReference>
<dbReference type="InterPro" id="IPR011042">
    <property type="entry name" value="6-blade_b-propeller_TolB-like"/>
</dbReference>
<dbReference type="PANTHER" id="PTHR42776">
    <property type="entry name" value="SERINE PEPTIDASE S9 FAMILY MEMBER"/>
    <property type="match status" value="1"/>
</dbReference>
<dbReference type="Pfam" id="PF00326">
    <property type="entry name" value="Peptidase_S9"/>
    <property type="match status" value="1"/>
</dbReference>
<dbReference type="InterPro" id="IPR053536">
    <property type="entry name" value="Lasso_peptide_isopeptidase"/>
</dbReference>
<sequence>MVAVHVMEAPAVVAPAPSLPALIETVDITTPVISPDGKRVAFRQGRATLDSNRYELTWWVAPIDRSAPPVKVGDGGTALWKSEGVPVVEAPVWQADSRRIYYRALRDQQVQVWRSSVEGAGSEQVTRDDADVDRFVIEAPQRLVYTVRATRAELLARERRLYDQGVLIDATVDPSQALFQAVEINGRMASERFSGRWFQRDGLAMGTPDRFKTLDLATLTEVEQTRQNGPGRSPPGDVFAAVKTLSTASSERFGQVRVTFADGRYRLEVQRPGGDVVTCAAKVCDLKALTWVAWRPDRDEVVFAGRDESRRLHLGRWTVGGPGREVLSLQGDLGGGAYGQACAISADSAVCVHAAALSPPRLERIDLENGARTLIAAPNGHAINDPDIDVEHLVWRDAEGRLFTGELVAPTTSGRTPLFVNYYGCDGYLRGGVGDEWPFIAFAKAGISALCINTTRADPKDLDSVADYEVALGGVRAAIDLLEARGRIDRKRVGMGGVSFGTEVTVWVARKSDLLAAASIASVLIEPSYYWLNGVAGRDVHDGLRQAWRLGAPDETPDRWRLVSPALDIEAFKTPLLMQYPEQEFRPTIEFFARLSNSTTPVELHVFPQERHILAQPRHRLAAYTRNLDWFRYWLQNQIDPAPDKAEQYRRWSSMAKAHRSGRP</sequence>
<dbReference type="InterPro" id="IPR029058">
    <property type="entry name" value="AB_hydrolase_fold"/>
</dbReference>
<evidence type="ECO:0000313" key="4">
    <source>
        <dbReference type="Proteomes" id="UP000234483"/>
    </source>
</evidence>
<keyword evidence="3" id="KW-0031">Aminopeptidase</keyword>
<dbReference type="SUPFAM" id="SSF82171">
    <property type="entry name" value="DPP6 N-terminal domain-like"/>
    <property type="match status" value="1"/>
</dbReference>
<dbReference type="NCBIfam" id="NF033523">
    <property type="entry name" value="lasso_peptidase"/>
    <property type="match status" value="1"/>
</dbReference>
<feature type="domain" description="Peptidase S9 prolyl oligopeptidase catalytic" evidence="2">
    <location>
        <begin position="477"/>
        <end position="637"/>
    </location>
</feature>
<reference evidence="3 4" key="1">
    <citation type="submission" date="2017-12" db="EMBL/GenBank/DDBJ databases">
        <title>The genome sequence of Caulobacter flavus CGMCC1 15093.</title>
        <authorList>
            <person name="Gao J."/>
            <person name="Mao X."/>
            <person name="Sun J."/>
        </authorList>
    </citation>
    <scope>NUCLEOTIDE SEQUENCE [LARGE SCALE GENOMIC DNA]</scope>
    <source>
        <strain evidence="3 4">CGMCC1 15093</strain>
    </source>
</reference>
<gene>
    <name evidence="3" type="ORF">CFHF_24290</name>
</gene>
<evidence type="ECO:0000313" key="3">
    <source>
        <dbReference type="EMBL" id="PLR06783.1"/>
    </source>
</evidence>
<accession>A0A2N5CLS8</accession>
<protein>
    <submittedName>
        <fullName evidence="3">Dipeptidyl aminopeptidase</fullName>
    </submittedName>
</protein>
<organism evidence="3 4">
    <name type="scientific">Caulobacter flavus</name>
    <dbReference type="NCBI Taxonomy" id="1679497"/>
    <lineage>
        <taxon>Bacteria</taxon>
        <taxon>Pseudomonadati</taxon>
        <taxon>Pseudomonadota</taxon>
        <taxon>Alphaproteobacteria</taxon>
        <taxon>Caulobacterales</taxon>
        <taxon>Caulobacteraceae</taxon>
        <taxon>Caulobacter</taxon>
    </lineage>
</organism>
<evidence type="ECO:0000259" key="2">
    <source>
        <dbReference type="Pfam" id="PF00326"/>
    </source>
</evidence>
<evidence type="ECO:0000256" key="1">
    <source>
        <dbReference type="ARBA" id="ARBA00022801"/>
    </source>
</evidence>
<dbReference type="PANTHER" id="PTHR42776:SF27">
    <property type="entry name" value="DIPEPTIDYL PEPTIDASE FAMILY MEMBER 6"/>
    <property type="match status" value="1"/>
</dbReference>
<dbReference type="Proteomes" id="UP000234483">
    <property type="component" value="Unassembled WGS sequence"/>
</dbReference>
<dbReference type="Gene3D" id="2.120.10.30">
    <property type="entry name" value="TolB, C-terminal domain"/>
    <property type="match status" value="1"/>
</dbReference>
<dbReference type="InterPro" id="IPR001375">
    <property type="entry name" value="Peptidase_S9_cat"/>
</dbReference>
<keyword evidence="1" id="KW-0378">Hydrolase</keyword>
<dbReference type="GO" id="GO:0004252">
    <property type="term" value="F:serine-type endopeptidase activity"/>
    <property type="evidence" value="ECO:0007669"/>
    <property type="project" value="TreeGrafter"/>
</dbReference>
<dbReference type="RefSeq" id="WP_101715507.1">
    <property type="nucleotide sequence ID" value="NZ_PJRQ01000049.1"/>
</dbReference>
<dbReference type="GO" id="GO:0004177">
    <property type="term" value="F:aminopeptidase activity"/>
    <property type="evidence" value="ECO:0007669"/>
    <property type="project" value="UniProtKB-KW"/>
</dbReference>